<accession>A0ABD1Y3M3</accession>
<dbReference type="InterPro" id="IPR003103">
    <property type="entry name" value="BAG_domain"/>
</dbReference>
<feature type="region of interest" description="Disordered" evidence="2">
    <location>
        <begin position="65"/>
        <end position="133"/>
    </location>
</feature>
<evidence type="ECO:0000259" key="3">
    <source>
        <dbReference type="Pfam" id="PF02179"/>
    </source>
</evidence>
<name>A0ABD1Y3M3_9MARC</name>
<evidence type="ECO:0000256" key="2">
    <source>
        <dbReference type="SAM" id="MobiDB-lite"/>
    </source>
</evidence>
<gene>
    <name evidence="4" type="ORF">R1flu_001564</name>
</gene>
<dbReference type="EMBL" id="JBHFFA010000006">
    <property type="protein sequence ID" value="KAL2621359.1"/>
    <property type="molecule type" value="Genomic_DNA"/>
</dbReference>
<feature type="coiled-coil region" evidence="1">
    <location>
        <begin position="36"/>
        <end position="63"/>
    </location>
</feature>
<dbReference type="SUPFAM" id="SSF63491">
    <property type="entry name" value="BAG domain"/>
    <property type="match status" value="1"/>
</dbReference>
<feature type="compositionally biased region" description="Basic and acidic residues" evidence="2">
    <location>
        <begin position="450"/>
        <end position="462"/>
    </location>
</feature>
<evidence type="ECO:0000256" key="1">
    <source>
        <dbReference type="SAM" id="Coils"/>
    </source>
</evidence>
<dbReference type="InterPro" id="IPR040400">
    <property type="entry name" value="BAG5/6/7/8"/>
</dbReference>
<proteinExistence type="predicted"/>
<dbReference type="Proteomes" id="UP001605036">
    <property type="component" value="Unassembled WGS sequence"/>
</dbReference>
<dbReference type="PANTHER" id="PTHR33322:SF4">
    <property type="entry name" value="BAG DOMAIN CONTAINING PROTEIN, EXPRESSED"/>
    <property type="match status" value="1"/>
</dbReference>
<reference evidence="4 5" key="1">
    <citation type="submission" date="2024-09" db="EMBL/GenBank/DDBJ databases">
        <title>Chromosome-scale assembly of Riccia fluitans.</title>
        <authorList>
            <person name="Paukszto L."/>
            <person name="Sawicki J."/>
            <person name="Karawczyk K."/>
            <person name="Piernik-Szablinska J."/>
            <person name="Szczecinska M."/>
            <person name="Mazdziarz M."/>
        </authorList>
    </citation>
    <scope>NUCLEOTIDE SEQUENCE [LARGE SCALE GENOMIC DNA]</scope>
    <source>
        <strain evidence="4">Rf_01</strain>
        <tissue evidence="4">Aerial parts of the thallus</tissue>
    </source>
</reference>
<evidence type="ECO:0000313" key="4">
    <source>
        <dbReference type="EMBL" id="KAL2621359.1"/>
    </source>
</evidence>
<feature type="domain" description="BAG" evidence="3">
    <location>
        <begin position="9"/>
        <end position="53"/>
    </location>
</feature>
<dbReference type="PANTHER" id="PTHR33322">
    <property type="entry name" value="BAG DOMAIN CONTAINING PROTEIN, EXPRESSED"/>
    <property type="match status" value="1"/>
</dbReference>
<sequence>MRTDLNVRLRVTEGIMVLLLDLDSIQGVHSDVRIWRKAVTREVVMLQERVDALLSEERKLELEAVPVESSDPHQDEGHSVMASEAVPVESPVPSQGEDDFVMASDGGSVGKDEGCDEDMSDVVPKQSPPEIDNSERSLADEIVLHRLKLEDDKGRPHIDEMISNDSNPDYVTEHMGEDDVSLNSERNQAANVRELVREVEAPQPAISDTSQQPGEATSIDELGVNELAGSKIQTIADEAQLSAKPLEASEDNVLPEAIESVVMEGAAVEGIEIVTGSEALITENTTEIVEDGQRMEMDGELPREQDKEDECVRGSGDFGCCLRSDPLEQKKMKDFLMEISRPSEDLTDLNPSSLRSVEAEEAESVGAYGMFSEREEENGAVASCEQRSINGADDTEAICGLTEIAERDQLLEKLSEENKMLKSLLLDVMKWNQLQANSMKNLTERLGKLEERRTKKSRDGKPKAQRCPRNKLERRLRR</sequence>
<organism evidence="4 5">
    <name type="scientific">Riccia fluitans</name>
    <dbReference type="NCBI Taxonomy" id="41844"/>
    <lineage>
        <taxon>Eukaryota</taxon>
        <taxon>Viridiplantae</taxon>
        <taxon>Streptophyta</taxon>
        <taxon>Embryophyta</taxon>
        <taxon>Marchantiophyta</taxon>
        <taxon>Marchantiopsida</taxon>
        <taxon>Marchantiidae</taxon>
        <taxon>Marchantiales</taxon>
        <taxon>Ricciaceae</taxon>
        <taxon>Riccia</taxon>
    </lineage>
</organism>
<feature type="region of interest" description="Disordered" evidence="2">
    <location>
        <begin position="450"/>
        <end position="478"/>
    </location>
</feature>
<keyword evidence="1" id="KW-0175">Coiled coil</keyword>
<keyword evidence="5" id="KW-1185">Reference proteome</keyword>
<dbReference type="Pfam" id="PF02179">
    <property type="entry name" value="BAG"/>
    <property type="match status" value="1"/>
</dbReference>
<protein>
    <recommendedName>
        <fullName evidence="3">BAG domain-containing protein</fullName>
    </recommendedName>
</protein>
<evidence type="ECO:0000313" key="5">
    <source>
        <dbReference type="Proteomes" id="UP001605036"/>
    </source>
</evidence>
<feature type="compositionally biased region" description="Basic residues" evidence="2">
    <location>
        <begin position="463"/>
        <end position="478"/>
    </location>
</feature>
<comment type="caution">
    <text evidence="4">The sequence shown here is derived from an EMBL/GenBank/DDBJ whole genome shotgun (WGS) entry which is preliminary data.</text>
</comment>
<dbReference type="AlphaFoldDB" id="A0ABD1Y3M3"/>